<dbReference type="EMBL" id="QRBI01000141">
    <property type="protein sequence ID" value="RMC01097.1"/>
    <property type="molecule type" value="Genomic_DNA"/>
</dbReference>
<keyword evidence="2" id="KW-1185">Reference proteome</keyword>
<organism evidence="1 2">
    <name type="scientific">Hirundo rustica rustica</name>
    <dbReference type="NCBI Taxonomy" id="333673"/>
    <lineage>
        <taxon>Eukaryota</taxon>
        <taxon>Metazoa</taxon>
        <taxon>Chordata</taxon>
        <taxon>Craniata</taxon>
        <taxon>Vertebrata</taxon>
        <taxon>Euteleostomi</taxon>
        <taxon>Archelosauria</taxon>
        <taxon>Archosauria</taxon>
        <taxon>Dinosauria</taxon>
        <taxon>Saurischia</taxon>
        <taxon>Theropoda</taxon>
        <taxon>Coelurosauria</taxon>
        <taxon>Aves</taxon>
        <taxon>Neognathae</taxon>
        <taxon>Neoaves</taxon>
        <taxon>Telluraves</taxon>
        <taxon>Australaves</taxon>
        <taxon>Passeriformes</taxon>
        <taxon>Sylvioidea</taxon>
        <taxon>Hirundinidae</taxon>
        <taxon>Hirundo</taxon>
    </lineage>
</organism>
<dbReference type="AlphaFoldDB" id="A0A3M0K1U1"/>
<sequence length="112" mass="12662">MRLSWSSANASARSCNWIEVIPNMRTDWGEEVIEPGGKGLGESLMDEKLDMRQWCALGAQRANCIPGCIKRSVVSSLREVIIPLYSAFVRPLLEYCIQLCNFQHKTDTDLLE</sequence>
<comment type="caution">
    <text evidence="1">The sequence shown here is derived from an EMBL/GenBank/DDBJ whole genome shotgun (WGS) entry which is preliminary data.</text>
</comment>
<name>A0A3M0K1U1_HIRRU</name>
<dbReference type="STRING" id="333673.A0A3M0K1U1"/>
<reference evidence="1 2" key="1">
    <citation type="submission" date="2018-07" db="EMBL/GenBank/DDBJ databases">
        <title>A high quality draft genome assembly of the barn swallow (H. rustica rustica).</title>
        <authorList>
            <person name="Formenti G."/>
            <person name="Chiara M."/>
            <person name="Poveda L."/>
            <person name="Francoijs K.-J."/>
            <person name="Bonisoli-Alquati A."/>
            <person name="Canova L."/>
            <person name="Gianfranceschi L."/>
            <person name="Horner D.S."/>
            <person name="Saino N."/>
        </authorList>
    </citation>
    <scope>NUCLEOTIDE SEQUENCE [LARGE SCALE GENOMIC DNA]</scope>
    <source>
        <strain evidence="1">Chelidonia</strain>
        <tissue evidence="1">Blood</tissue>
    </source>
</reference>
<accession>A0A3M0K1U1</accession>
<evidence type="ECO:0000313" key="2">
    <source>
        <dbReference type="Proteomes" id="UP000269221"/>
    </source>
</evidence>
<gene>
    <name evidence="1" type="ORF">DUI87_22363</name>
</gene>
<proteinExistence type="predicted"/>
<protein>
    <submittedName>
        <fullName evidence="1">Uncharacterized protein</fullName>
    </submittedName>
</protein>
<dbReference type="Proteomes" id="UP000269221">
    <property type="component" value="Unassembled WGS sequence"/>
</dbReference>
<dbReference type="OrthoDB" id="8939918at2759"/>
<evidence type="ECO:0000313" key="1">
    <source>
        <dbReference type="EMBL" id="RMC01097.1"/>
    </source>
</evidence>